<protein>
    <submittedName>
        <fullName evidence="1">Uncharacterized protein</fullName>
    </submittedName>
</protein>
<accession>A0A5B7HYS7</accession>
<dbReference type="Proteomes" id="UP000324222">
    <property type="component" value="Unassembled WGS sequence"/>
</dbReference>
<evidence type="ECO:0000313" key="1">
    <source>
        <dbReference type="EMBL" id="MPC76562.1"/>
    </source>
</evidence>
<proteinExistence type="predicted"/>
<gene>
    <name evidence="1" type="ORF">E2C01_070978</name>
</gene>
<dbReference type="EMBL" id="VSRR010043631">
    <property type="protein sequence ID" value="MPC76562.1"/>
    <property type="molecule type" value="Genomic_DNA"/>
</dbReference>
<dbReference type="AlphaFoldDB" id="A0A5B7HYS7"/>
<reference evidence="1 2" key="1">
    <citation type="submission" date="2019-05" db="EMBL/GenBank/DDBJ databases">
        <title>Another draft genome of Portunus trituberculatus and its Hox gene families provides insights of decapod evolution.</title>
        <authorList>
            <person name="Jeong J.-H."/>
            <person name="Song I."/>
            <person name="Kim S."/>
            <person name="Choi T."/>
            <person name="Kim D."/>
            <person name="Ryu S."/>
            <person name="Kim W."/>
        </authorList>
    </citation>
    <scope>NUCLEOTIDE SEQUENCE [LARGE SCALE GENOMIC DNA]</scope>
    <source>
        <tissue evidence="1">Muscle</tissue>
    </source>
</reference>
<name>A0A5B7HYS7_PORTR</name>
<evidence type="ECO:0000313" key="2">
    <source>
        <dbReference type="Proteomes" id="UP000324222"/>
    </source>
</evidence>
<organism evidence="1 2">
    <name type="scientific">Portunus trituberculatus</name>
    <name type="common">Swimming crab</name>
    <name type="synonym">Neptunus trituberculatus</name>
    <dbReference type="NCBI Taxonomy" id="210409"/>
    <lineage>
        <taxon>Eukaryota</taxon>
        <taxon>Metazoa</taxon>
        <taxon>Ecdysozoa</taxon>
        <taxon>Arthropoda</taxon>
        <taxon>Crustacea</taxon>
        <taxon>Multicrustacea</taxon>
        <taxon>Malacostraca</taxon>
        <taxon>Eumalacostraca</taxon>
        <taxon>Eucarida</taxon>
        <taxon>Decapoda</taxon>
        <taxon>Pleocyemata</taxon>
        <taxon>Brachyura</taxon>
        <taxon>Eubrachyura</taxon>
        <taxon>Portunoidea</taxon>
        <taxon>Portunidae</taxon>
        <taxon>Portuninae</taxon>
        <taxon>Portunus</taxon>
    </lineage>
</organism>
<comment type="caution">
    <text evidence="1">The sequence shown here is derived from an EMBL/GenBank/DDBJ whole genome shotgun (WGS) entry which is preliminary data.</text>
</comment>
<sequence>MKVNESVEAVVSSPSVLSLVSRSDGALLILTPVHQGRTRGAMSWKVLGQRHSRTWLDVSHYLY</sequence>
<keyword evidence="2" id="KW-1185">Reference proteome</keyword>